<dbReference type="Pfam" id="PF07690">
    <property type="entry name" value="MFS_1"/>
    <property type="match status" value="1"/>
</dbReference>
<dbReference type="PRINTS" id="PR01035">
    <property type="entry name" value="TCRTETA"/>
</dbReference>
<dbReference type="InterPro" id="IPR020846">
    <property type="entry name" value="MFS_dom"/>
</dbReference>
<evidence type="ECO:0000256" key="6">
    <source>
        <dbReference type="ARBA" id="ARBA00023136"/>
    </source>
</evidence>
<feature type="transmembrane region" description="Helical" evidence="7">
    <location>
        <begin position="260"/>
        <end position="278"/>
    </location>
</feature>
<evidence type="ECO:0000256" key="7">
    <source>
        <dbReference type="SAM" id="Phobius"/>
    </source>
</evidence>
<evidence type="ECO:0000256" key="3">
    <source>
        <dbReference type="ARBA" id="ARBA00022448"/>
    </source>
</evidence>
<keyword evidence="10" id="KW-1185">Reference proteome</keyword>
<feature type="transmembrane region" description="Helical" evidence="7">
    <location>
        <begin position="55"/>
        <end position="73"/>
    </location>
</feature>
<comment type="subcellular location">
    <subcellularLocation>
        <location evidence="1">Cell membrane</location>
        <topology evidence="1">Multi-pass membrane protein</topology>
    </subcellularLocation>
</comment>
<dbReference type="Gene3D" id="1.20.1250.20">
    <property type="entry name" value="MFS general substrate transporter like domains"/>
    <property type="match status" value="1"/>
</dbReference>
<dbReference type="PROSITE" id="PS50850">
    <property type="entry name" value="MFS"/>
    <property type="match status" value="1"/>
</dbReference>
<evidence type="ECO:0000256" key="1">
    <source>
        <dbReference type="ARBA" id="ARBA00004651"/>
    </source>
</evidence>
<dbReference type="InterPro" id="IPR036259">
    <property type="entry name" value="MFS_trans_sf"/>
</dbReference>
<comment type="similarity">
    <text evidence="2">Belongs to the major facilitator superfamily. TCR/Tet family.</text>
</comment>
<feature type="transmembrane region" description="Helical" evidence="7">
    <location>
        <begin position="171"/>
        <end position="191"/>
    </location>
</feature>
<gene>
    <name evidence="9" type="ORF">OP10G_1565</name>
</gene>
<feature type="transmembrane region" description="Helical" evidence="7">
    <location>
        <begin position="311"/>
        <end position="331"/>
    </location>
</feature>
<keyword evidence="5 7" id="KW-1133">Transmembrane helix</keyword>
<feature type="transmembrane region" description="Helical" evidence="7">
    <location>
        <begin position="109"/>
        <end position="131"/>
    </location>
</feature>
<name>A0A068NMZ1_FIMGI</name>
<evidence type="ECO:0000313" key="9">
    <source>
        <dbReference type="EMBL" id="AIE84933.1"/>
    </source>
</evidence>
<feature type="transmembrane region" description="Helical" evidence="7">
    <location>
        <begin position="12"/>
        <end position="35"/>
    </location>
</feature>
<dbReference type="EMBL" id="CP007139">
    <property type="protein sequence ID" value="AIE84933.1"/>
    <property type="molecule type" value="Genomic_DNA"/>
</dbReference>
<accession>A0A068NMZ1</accession>
<reference evidence="9 10" key="1">
    <citation type="journal article" date="2014" name="PLoS ONE">
        <title>The first complete genome sequence of the class fimbriimonadia in the phylum armatimonadetes.</title>
        <authorList>
            <person name="Hu Z.Y."/>
            <person name="Wang Y.Z."/>
            <person name="Im W.T."/>
            <person name="Wang S.Y."/>
            <person name="Zhao G.P."/>
            <person name="Zheng H.J."/>
            <person name="Quan Z.X."/>
        </authorList>
    </citation>
    <scope>NUCLEOTIDE SEQUENCE [LARGE SCALE GENOMIC DNA]</scope>
    <source>
        <strain evidence="9">Gsoil 348</strain>
    </source>
</reference>
<feature type="transmembrane region" description="Helical" evidence="7">
    <location>
        <begin position="351"/>
        <end position="373"/>
    </location>
</feature>
<organism evidence="9 10">
    <name type="scientific">Fimbriimonas ginsengisoli Gsoil 348</name>
    <dbReference type="NCBI Taxonomy" id="661478"/>
    <lineage>
        <taxon>Bacteria</taxon>
        <taxon>Bacillati</taxon>
        <taxon>Armatimonadota</taxon>
        <taxon>Fimbriimonadia</taxon>
        <taxon>Fimbriimonadales</taxon>
        <taxon>Fimbriimonadaceae</taxon>
        <taxon>Fimbriimonas</taxon>
    </lineage>
</organism>
<feature type="transmembrane region" description="Helical" evidence="7">
    <location>
        <begin position="143"/>
        <end position="165"/>
    </location>
</feature>
<dbReference type="PANTHER" id="PTHR23504">
    <property type="entry name" value="MAJOR FACILITATOR SUPERFAMILY DOMAIN-CONTAINING PROTEIN 10"/>
    <property type="match status" value="1"/>
</dbReference>
<dbReference type="SUPFAM" id="SSF103473">
    <property type="entry name" value="MFS general substrate transporter"/>
    <property type="match status" value="1"/>
</dbReference>
<evidence type="ECO:0000313" key="10">
    <source>
        <dbReference type="Proteomes" id="UP000027982"/>
    </source>
</evidence>
<dbReference type="PROSITE" id="PS00216">
    <property type="entry name" value="SUGAR_TRANSPORT_1"/>
    <property type="match status" value="1"/>
</dbReference>
<dbReference type="PANTHER" id="PTHR23504:SF15">
    <property type="entry name" value="MAJOR FACILITATOR SUPERFAMILY (MFS) PROFILE DOMAIN-CONTAINING PROTEIN"/>
    <property type="match status" value="1"/>
</dbReference>
<feature type="transmembrane region" description="Helical" evidence="7">
    <location>
        <begin position="85"/>
        <end position="103"/>
    </location>
</feature>
<feature type="transmembrane region" description="Helical" evidence="7">
    <location>
        <begin position="222"/>
        <end position="240"/>
    </location>
</feature>
<dbReference type="InterPro" id="IPR011701">
    <property type="entry name" value="MFS"/>
</dbReference>
<feature type="transmembrane region" description="Helical" evidence="7">
    <location>
        <begin position="385"/>
        <end position="404"/>
    </location>
</feature>
<feature type="domain" description="Major facilitator superfamily (MFS) profile" evidence="8">
    <location>
        <begin position="14"/>
        <end position="408"/>
    </location>
</feature>
<protein>
    <submittedName>
        <fullName evidence="9">Tetracycline efflux protein TetA</fullName>
    </submittedName>
</protein>
<feature type="transmembrane region" description="Helical" evidence="7">
    <location>
        <begin position="285"/>
        <end position="305"/>
    </location>
</feature>
<proteinExistence type="inferred from homology"/>
<dbReference type="CDD" id="cd17388">
    <property type="entry name" value="MFS_TetA"/>
    <property type="match status" value="1"/>
</dbReference>
<dbReference type="OrthoDB" id="9793283at2"/>
<evidence type="ECO:0000256" key="5">
    <source>
        <dbReference type="ARBA" id="ARBA00022989"/>
    </source>
</evidence>
<keyword evidence="4 7" id="KW-0812">Transmembrane</keyword>
<dbReference type="STRING" id="661478.OP10G_1565"/>
<dbReference type="InterPro" id="IPR001958">
    <property type="entry name" value="Tet-R_TetA/multi-R_MdtG-like"/>
</dbReference>
<dbReference type="AlphaFoldDB" id="A0A068NMZ1"/>
<dbReference type="RefSeq" id="WP_025226460.1">
    <property type="nucleotide sequence ID" value="NZ_CP007139.1"/>
</dbReference>
<dbReference type="GO" id="GO:0022857">
    <property type="term" value="F:transmembrane transporter activity"/>
    <property type="evidence" value="ECO:0007669"/>
    <property type="project" value="InterPro"/>
</dbReference>
<dbReference type="InterPro" id="IPR005829">
    <property type="entry name" value="Sugar_transporter_CS"/>
</dbReference>
<evidence type="ECO:0000259" key="8">
    <source>
        <dbReference type="PROSITE" id="PS50850"/>
    </source>
</evidence>
<dbReference type="HOGENOM" id="CLU_001265_10_11_0"/>
<dbReference type="Proteomes" id="UP000027982">
    <property type="component" value="Chromosome"/>
</dbReference>
<dbReference type="GO" id="GO:0005886">
    <property type="term" value="C:plasma membrane"/>
    <property type="evidence" value="ECO:0007669"/>
    <property type="project" value="UniProtKB-SubCell"/>
</dbReference>
<dbReference type="eggNOG" id="COG2814">
    <property type="taxonomic scope" value="Bacteria"/>
</dbReference>
<keyword evidence="6 7" id="KW-0472">Membrane</keyword>
<evidence type="ECO:0000256" key="4">
    <source>
        <dbReference type="ARBA" id="ARBA00022692"/>
    </source>
</evidence>
<evidence type="ECO:0000256" key="2">
    <source>
        <dbReference type="ARBA" id="ARBA00007520"/>
    </source>
</evidence>
<keyword evidence="3" id="KW-0813">Transport</keyword>
<dbReference type="KEGG" id="fgi:OP10G_1565"/>
<sequence length="413" mass="44413">MASLQAKRDQRPAGLAFIFVTLLIDVIGFGLIIPVLPKLVGQLAGGPHEHQVRTYGVLLSVYGLMQFLCAPILGNLSDRFGRRPVLLISLLFTGFDYVIQAVAPAVGWLFLGRVIAGITGASFTAATAYIADVSPPEKRSQNFGMVGAAFGLGFIVGPALGGLLGSFGPRVPFWAAAVASGVNLLYGYFVLPESLGKEHRRAFAWSNVNPFKSLSILARKKWVMMLAGTAGILWLAQQVPPSVWVLYTQYRFHWAERDNGLSLALLGVCSMIVQLWLIRVLQAKYGDVGLIWISLLFNLIGFVAMGSSNSGYMMLMSMVVWTTCFVGGPGLQSLVSQQFDETEQGAAQGALTAIQSLTGVIGPPIFTVVFGYFTGPSPVKIPGSPFFLGALFTVIAALMARWALSHRPNPATH</sequence>